<organism evidence="2 3">
    <name type="scientific">Mycena belliarum</name>
    <dbReference type="NCBI Taxonomy" id="1033014"/>
    <lineage>
        <taxon>Eukaryota</taxon>
        <taxon>Fungi</taxon>
        <taxon>Dikarya</taxon>
        <taxon>Basidiomycota</taxon>
        <taxon>Agaricomycotina</taxon>
        <taxon>Agaricomycetes</taxon>
        <taxon>Agaricomycetidae</taxon>
        <taxon>Agaricales</taxon>
        <taxon>Marasmiineae</taxon>
        <taxon>Mycenaceae</taxon>
        <taxon>Mycena</taxon>
    </lineage>
</organism>
<evidence type="ECO:0000313" key="3">
    <source>
        <dbReference type="Proteomes" id="UP001222325"/>
    </source>
</evidence>
<accession>A0AAD6TY18</accession>
<sequence length="233" mass="25819">MLATRCLCPPGLWPSPSRVERSRRCLLSLFSPFPSASSPLLRARPTNARVSFPVRELASWFSRLSYCPRRDDERDTGSARRRSGHGQAAPDEGDTRWGRTTLQCGAGDKGRCSSGWRCASRGTARPCRGSQRRASLLRRETADAEVAAALTAGNAVDTAVFSVDNFIKFCATSRPMRSTSAREDQAKSLVFYRTLDYIDCNLETLKSGNQDSAFPQRVLLYTCDLNMRLGTHT</sequence>
<dbReference type="Proteomes" id="UP001222325">
    <property type="component" value="Unassembled WGS sequence"/>
</dbReference>
<reference evidence="2" key="1">
    <citation type="submission" date="2023-03" db="EMBL/GenBank/DDBJ databases">
        <title>Massive genome expansion in bonnet fungi (Mycena s.s.) driven by repeated elements and novel gene families across ecological guilds.</title>
        <authorList>
            <consortium name="Lawrence Berkeley National Laboratory"/>
            <person name="Harder C.B."/>
            <person name="Miyauchi S."/>
            <person name="Viragh M."/>
            <person name="Kuo A."/>
            <person name="Thoen E."/>
            <person name="Andreopoulos B."/>
            <person name="Lu D."/>
            <person name="Skrede I."/>
            <person name="Drula E."/>
            <person name="Henrissat B."/>
            <person name="Morin E."/>
            <person name="Kohler A."/>
            <person name="Barry K."/>
            <person name="LaButti K."/>
            <person name="Morin E."/>
            <person name="Salamov A."/>
            <person name="Lipzen A."/>
            <person name="Mereny Z."/>
            <person name="Hegedus B."/>
            <person name="Baldrian P."/>
            <person name="Stursova M."/>
            <person name="Weitz H."/>
            <person name="Taylor A."/>
            <person name="Grigoriev I.V."/>
            <person name="Nagy L.G."/>
            <person name="Martin F."/>
            <person name="Kauserud H."/>
        </authorList>
    </citation>
    <scope>NUCLEOTIDE SEQUENCE</scope>
    <source>
        <strain evidence="2">CBHHK173m</strain>
    </source>
</reference>
<name>A0AAD6TY18_9AGAR</name>
<dbReference type="EMBL" id="JARJCN010000067">
    <property type="protein sequence ID" value="KAJ7078301.1"/>
    <property type="molecule type" value="Genomic_DNA"/>
</dbReference>
<keyword evidence="3" id="KW-1185">Reference proteome</keyword>
<comment type="caution">
    <text evidence="2">The sequence shown here is derived from an EMBL/GenBank/DDBJ whole genome shotgun (WGS) entry which is preliminary data.</text>
</comment>
<evidence type="ECO:0000313" key="2">
    <source>
        <dbReference type="EMBL" id="KAJ7078301.1"/>
    </source>
</evidence>
<protein>
    <submittedName>
        <fullName evidence="2">Uncharacterized protein</fullName>
    </submittedName>
</protein>
<dbReference type="AlphaFoldDB" id="A0AAD6TY18"/>
<evidence type="ECO:0000256" key="1">
    <source>
        <dbReference type="SAM" id="MobiDB-lite"/>
    </source>
</evidence>
<proteinExistence type="predicted"/>
<gene>
    <name evidence="2" type="ORF">B0H15DRAFT_538238</name>
</gene>
<feature type="compositionally biased region" description="Basic and acidic residues" evidence="1">
    <location>
        <begin position="69"/>
        <end position="78"/>
    </location>
</feature>
<feature type="region of interest" description="Disordered" evidence="1">
    <location>
        <begin position="69"/>
        <end position="100"/>
    </location>
</feature>